<evidence type="ECO:0000256" key="2">
    <source>
        <dbReference type="ARBA" id="ARBA00009749"/>
    </source>
</evidence>
<comment type="subcellular location">
    <subcellularLocation>
        <location evidence="1">Membrane</location>
        <topology evidence="1">Multi-pass membrane protein</topology>
    </subcellularLocation>
</comment>
<evidence type="ECO:0000313" key="12">
    <source>
        <dbReference type="EMBL" id="OXA52611.1"/>
    </source>
</evidence>
<sequence length="570" mass="61671">MSDNSTRMIPSSDRVLRSSTKSNRNQKGGSNNSSAPEPRKIIDKGSPKIISTPTSSSSSSSVVRRRKRKGNKSMDHQELGDYTPITTNGPRSGSSSPVDDDDDDDLSPSRNKLYDMNVINNGEKAHLLMEDSLDQHDEISFQDAKPKMEEEESFWSIMVQVFIPFLIAGMGMVAAGVTLDLVQHWPVFKEVPEVFILVPALLGLKGNLEMTLASRLSTQANLGNLDTARSQWHMSVGNLSLVQCQAIVVGFLASVAAIVLGWIPDGHFDMDHALILCTSSVVTASIASFALGLVMVLVIILSRMFRINPDNVATPIAASLGDLTTLALLAFISNSVYGAIGTHKWLCPSILTGYLLSMPCWVILAKRNKLTKMVLYSGWTPVLSAMMISSLGGLILDFTVKKFVGVAVFQPVINGVGGNLVAVQASRISTSFHCRTPLGVLPSSVQRVCTNPWNAFFAKGGHAMTARALILMVVPGHLIFAYTISYIQAGHTSITPVFVIFYLLAALVQVILLLYIAEVLIQYLWLNKIDPDNSAIPYLTALGDVIGTALLALAFLALYAIGDRDSDVGD</sequence>
<dbReference type="OrthoDB" id="5791097at2759"/>
<protein>
    <recommendedName>
        <fullName evidence="11">SLC41A/MgtE integral membrane domain-containing protein</fullName>
    </recommendedName>
</protein>
<feature type="transmembrane region" description="Helical" evidence="10">
    <location>
        <begin position="240"/>
        <end position="263"/>
    </location>
</feature>
<evidence type="ECO:0000256" key="9">
    <source>
        <dbReference type="SAM" id="MobiDB-lite"/>
    </source>
</evidence>
<proteinExistence type="inferred from homology"/>
<keyword evidence="8 10" id="KW-0472">Membrane</keyword>
<dbReference type="Proteomes" id="UP000198287">
    <property type="component" value="Unassembled WGS sequence"/>
</dbReference>
<evidence type="ECO:0000256" key="7">
    <source>
        <dbReference type="ARBA" id="ARBA00023065"/>
    </source>
</evidence>
<feature type="transmembrane region" description="Helical" evidence="10">
    <location>
        <begin position="275"/>
        <end position="300"/>
    </location>
</feature>
<feature type="transmembrane region" description="Helical" evidence="10">
    <location>
        <begin position="312"/>
        <end position="333"/>
    </location>
</feature>
<evidence type="ECO:0000256" key="8">
    <source>
        <dbReference type="ARBA" id="ARBA00023136"/>
    </source>
</evidence>
<dbReference type="FunFam" id="1.10.357.20:FF:000002">
    <property type="entry name" value="Solute carrier family 41, member 2"/>
    <property type="match status" value="1"/>
</dbReference>
<feature type="transmembrane region" description="Helical" evidence="10">
    <location>
        <begin position="376"/>
        <end position="396"/>
    </location>
</feature>
<reference evidence="12 13" key="1">
    <citation type="submission" date="2015-12" db="EMBL/GenBank/DDBJ databases">
        <title>The genome of Folsomia candida.</title>
        <authorList>
            <person name="Faddeeva A."/>
            <person name="Derks M.F."/>
            <person name="Anvar Y."/>
            <person name="Smit S."/>
            <person name="Van Straalen N."/>
            <person name="Roelofs D."/>
        </authorList>
    </citation>
    <scope>NUCLEOTIDE SEQUENCE [LARGE SCALE GENOMIC DNA]</scope>
    <source>
        <strain evidence="12 13">VU population</strain>
        <tissue evidence="12">Whole body</tissue>
    </source>
</reference>
<evidence type="ECO:0000259" key="11">
    <source>
        <dbReference type="Pfam" id="PF01769"/>
    </source>
</evidence>
<feature type="region of interest" description="Disordered" evidence="9">
    <location>
        <begin position="1"/>
        <end position="114"/>
    </location>
</feature>
<comment type="caution">
    <text evidence="12">The sequence shown here is derived from an EMBL/GenBank/DDBJ whole genome shotgun (WGS) entry which is preliminary data.</text>
</comment>
<organism evidence="12 13">
    <name type="scientific">Folsomia candida</name>
    <name type="common">Springtail</name>
    <dbReference type="NCBI Taxonomy" id="158441"/>
    <lineage>
        <taxon>Eukaryota</taxon>
        <taxon>Metazoa</taxon>
        <taxon>Ecdysozoa</taxon>
        <taxon>Arthropoda</taxon>
        <taxon>Hexapoda</taxon>
        <taxon>Collembola</taxon>
        <taxon>Entomobryomorpha</taxon>
        <taxon>Isotomoidea</taxon>
        <taxon>Isotomidae</taxon>
        <taxon>Proisotominae</taxon>
        <taxon>Folsomia</taxon>
    </lineage>
</organism>
<dbReference type="InterPro" id="IPR045349">
    <property type="entry name" value="SLC41A1-3"/>
</dbReference>
<evidence type="ECO:0000256" key="5">
    <source>
        <dbReference type="ARBA" id="ARBA00022842"/>
    </source>
</evidence>
<keyword evidence="3" id="KW-0813">Transport</keyword>
<dbReference type="InterPro" id="IPR006667">
    <property type="entry name" value="SLC41_membr_dom"/>
</dbReference>
<dbReference type="SUPFAM" id="SSF161093">
    <property type="entry name" value="MgtE membrane domain-like"/>
    <property type="match status" value="2"/>
</dbReference>
<feature type="transmembrane region" description="Helical" evidence="10">
    <location>
        <begin position="154"/>
        <end position="179"/>
    </location>
</feature>
<keyword evidence="7" id="KW-0406">Ion transport</keyword>
<dbReference type="OMA" id="WDPDNVT"/>
<feature type="compositionally biased region" description="Polar residues" evidence="9">
    <location>
        <begin position="17"/>
        <end position="35"/>
    </location>
</feature>
<accession>A0A226E6W9</accession>
<feature type="compositionally biased region" description="Basic and acidic residues" evidence="9">
    <location>
        <begin position="37"/>
        <end position="46"/>
    </location>
</feature>
<evidence type="ECO:0000256" key="6">
    <source>
        <dbReference type="ARBA" id="ARBA00022989"/>
    </source>
</evidence>
<feature type="domain" description="SLC41A/MgtE integral membrane" evidence="11">
    <location>
        <begin position="410"/>
        <end position="553"/>
    </location>
</feature>
<comment type="similarity">
    <text evidence="2">Belongs to the SLC41A transporter family.</text>
</comment>
<keyword evidence="5" id="KW-0460">Magnesium</keyword>
<feature type="transmembrane region" description="Helical" evidence="10">
    <location>
        <begin position="345"/>
        <end position="364"/>
    </location>
</feature>
<keyword evidence="6 10" id="KW-1133">Transmembrane helix</keyword>
<dbReference type="AlphaFoldDB" id="A0A226E6W9"/>
<evidence type="ECO:0000256" key="10">
    <source>
        <dbReference type="SAM" id="Phobius"/>
    </source>
</evidence>
<dbReference type="PANTHER" id="PTHR16228:SF7">
    <property type="entry name" value="SLC41A_MGTE INTEGRAL MEMBRANE DOMAIN-CONTAINING PROTEIN"/>
    <property type="match status" value="1"/>
</dbReference>
<dbReference type="GO" id="GO:0008324">
    <property type="term" value="F:monoatomic cation transmembrane transporter activity"/>
    <property type="evidence" value="ECO:0007669"/>
    <property type="project" value="InterPro"/>
</dbReference>
<feature type="transmembrane region" description="Helical" evidence="10">
    <location>
        <begin position="499"/>
        <end position="526"/>
    </location>
</feature>
<feature type="transmembrane region" description="Helical" evidence="10">
    <location>
        <begin position="468"/>
        <end position="487"/>
    </location>
</feature>
<dbReference type="InterPro" id="IPR036739">
    <property type="entry name" value="SLC41_membr_dom_sf"/>
</dbReference>
<evidence type="ECO:0000313" key="13">
    <source>
        <dbReference type="Proteomes" id="UP000198287"/>
    </source>
</evidence>
<dbReference type="FunFam" id="1.10.357.20:FF:000001">
    <property type="entry name" value="Solute carrier family 41 member 2"/>
    <property type="match status" value="1"/>
</dbReference>
<keyword evidence="13" id="KW-1185">Reference proteome</keyword>
<evidence type="ECO:0000256" key="1">
    <source>
        <dbReference type="ARBA" id="ARBA00004141"/>
    </source>
</evidence>
<evidence type="ECO:0000256" key="3">
    <source>
        <dbReference type="ARBA" id="ARBA00022448"/>
    </source>
</evidence>
<name>A0A226E6W9_FOLCA</name>
<dbReference type="Gene3D" id="1.10.357.20">
    <property type="entry name" value="SLC41 divalent cation transporters, integral membrane domain"/>
    <property type="match status" value="2"/>
</dbReference>
<feature type="compositionally biased region" description="Polar residues" evidence="9">
    <location>
        <begin position="84"/>
        <end position="97"/>
    </location>
</feature>
<keyword evidence="4 10" id="KW-0812">Transmembrane</keyword>
<dbReference type="PANTHER" id="PTHR16228">
    <property type="entry name" value="DIVALENT CATION TRANSPORTER SOLUTE CARRIER FAMILY 41"/>
    <property type="match status" value="1"/>
</dbReference>
<feature type="transmembrane region" description="Helical" evidence="10">
    <location>
        <begin position="538"/>
        <end position="561"/>
    </location>
</feature>
<dbReference type="EMBL" id="LNIX01000006">
    <property type="protein sequence ID" value="OXA52611.1"/>
    <property type="molecule type" value="Genomic_DNA"/>
</dbReference>
<feature type="compositionally biased region" description="Low complexity" evidence="9">
    <location>
        <begin position="47"/>
        <end position="62"/>
    </location>
</feature>
<feature type="domain" description="SLC41A/MgtE integral membrane" evidence="11">
    <location>
        <begin position="198"/>
        <end position="331"/>
    </location>
</feature>
<dbReference type="GO" id="GO:0005886">
    <property type="term" value="C:plasma membrane"/>
    <property type="evidence" value="ECO:0007669"/>
    <property type="project" value="TreeGrafter"/>
</dbReference>
<gene>
    <name evidence="12" type="ORF">Fcan01_12661</name>
</gene>
<evidence type="ECO:0000256" key="4">
    <source>
        <dbReference type="ARBA" id="ARBA00022692"/>
    </source>
</evidence>
<dbReference type="Pfam" id="PF01769">
    <property type="entry name" value="MgtE"/>
    <property type="match status" value="2"/>
</dbReference>